<name>A0A0K8TQU5_TABBR</name>
<feature type="region of interest" description="Disordered" evidence="1">
    <location>
        <begin position="288"/>
        <end position="323"/>
    </location>
</feature>
<protein>
    <submittedName>
        <fullName evidence="3">Putative equilibrative nucleoside transporter protein</fullName>
    </submittedName>
</protein>
<dbReference type="GO" id="GO:0005768">
    <property type="term" value="C:endosome"/>
    <property type="evidence" value="ECO:0007669"/>
    <property type="project" value="TreeGrafter"/>
</dbReference>
<dbReference type="GO" id="GO:0005886">
    <property type="term" value="C:plasma membrane"/>
    <property type="evidence" value="ECO:0007669"/>
    <property type="project" value="TreeGrafter"/>
</dbReference>
<feature type="compositionally biased region" description="Acidic residues" evidence="1">
    <location>
        <begin position="204"/>
        <end position="219"/>
    </location>
</feature>
<dbReference type="SUPFAM" id="SSF48464">
    <property type="entry name" value="ENTH/VHS domain"/>
    <property type="match status" value="1"/>
</dbReference>
<dbReference type="FunFam" id="1.25.40.90:FF:000006">
    <property type="entry name" value="Clathrin interactor 1"/>
    <property type="match status" value="1"/>
</dbReference>
<dbReference type="GO" id="GO:0030125">
    <property type="term" value="C:clathrin vesicle coat"/>
    <property type="evidence" value="ECO:0007669"/>
    <property type="project" value="TreeGrafter"/>
</dbReference>
<feature type="compositionally biased region" description="Basic and acidic residues" evidence="1">
    <location>
        <begin position="290"/>
        <end position="305"/>
    </location>
</feature>
<evidence type="ECO:0000313" key="3">
    <source>
        <dbReference type="EMBL" id="JAI16729.1"/>
    </source>
</evidence>
<dbReference type="GO" id="GO:0005543">
    <property type="term" value="F:phospholipid binding"/>
    <property type="evidence" value="ECO:0007669"/>
    <property type="project" value="TreeGrafter"/>
</dbReference>
<dbReference type="GO" id="GO:0030276">
    <property type="term" value="F:clathrin binding"/>
    <property type="evidence" value="ECO:0007669"/>
    <property type="project" value="TreeGrafter"/>
</dbReference>
<dbReference type="Gene3D" id="1.25.40.90">
    <property type="match status" value="1"/>
</dbReference>
<dbReference type="GO" id="GO:0006897">
    <property type="term" value="P:endocytosis"/>
    <property type="evidence" value="ECO:0007669"/>
    <property type="project" value="TreeGrafter"/>
</dbReference>
<dbReference type="AlphaFoldDB" id="A0A0K8TQU5"/>
<dbReference type="Pfam" id="PF01417">
    <property type="entry name" value="ENTH"/>
    <property type="match status" value="1"/>
</dbReference>
<dbReference type="InterPro" id="IPR013809">
    <property type="entry name" value="ENTH"/>
</dbReference>
<feature type="domain" description="ENTH" evidence="2">
    <location>
        <begin position="20"/>
        <end position="153"/>
    </location>
</feature>
<feature type="compositionally biased region" description="Low complexity" evidence="1">
    <location>
        <begin position="311"/>
        <end position="323"/>
    </location>
</feature>
<dbReference type="EMBL" id="GDAI01000874">
    <property type="protein sequence ID" value="JAI16729.1"/>
    <property type="molecule type" value="mRNA"/>
</dbReference>
<dbReference type="CDD" id="cd16989">
    <property type="entry name" value="ENTH_EpsinR"/>
    <property type="match status" value="1"/>
</dbReference>
<organism evidence="3">
    <name type="scientific">Tabanus bromius</name>
    <name type="common">Band-eyed brown horse fly</name>
    <dbReference type="NCBI Taxonomy" id="304241"/>
    <lineage>
        <taxon>Eukaryota</taxon>
        <taxon>Metazoa</taxon>
        <taxon>Ecdysozoa</taxon>
        <taxon>Arthropoda</taxon>
        <taxon>Hexapoda</taxon>
        <taxon>Insecta</taxon>
        <taxon>Pterygota</taxon>
        <taxon>Neoptera</taxon>
        <taxon>Endopterygota</taxon>
        <taxon>Diptera</taxon>
        <taxon>Brachycera</taxon>
        <taxon>Tabanomorpha</taxon>
        <taxon>Tabanoidea</taxon>
        <taxon>Tabanidae</taxon>
        <taxon>Tabanus</taxon>
    </lineage>
</organism>
<evidence type="ECO:0000259" key="2">
    <source>
        <dbReference type="PROSITE" id="PS50942"/>
    </source>
</evidence>
<dbReference type="InterPro" id="IPR008942">
    <property type="entry name" value="ENTH_VHS"/>
</dbReference>
<sequence>MVDKFISMWKVRELADKVTNVVMNYTEIEGKVREATNDEPWGPTGPLMQELAHATFTYEHFPEVMSMLWKRMLQDNKTNWRRTYKSLLLLNYLVRNGSERVVTSSREHIYDLRSLENYTFSDENGKDQGINVRHKVRELIDFIQDDDKLREERKKAKKNKDKYIGMSSEAMGMRFNSNSYNDGWNSREEKNNWYSDSRTSSKFDDDEYQYEGEREDSDNESPGPTARYRDKERPSTSPTEPAPAPAPAFEPKITTTTINVSAKVAANKSQTKSTNSTKKIDMGAATNFGKSKDLGIHSPTHRDTPTEDLISPNNNSSKNTENNNDLLNDLFKTCSPTHTQNTEEKNQNVDDIDDFNPRAGENQEFGDFASAFSANDAAIISNPTSAITSTTIKDNKDEFADFNSAFTGTKAMNISNDNANTINLNNQFLFDQPPSNVGVTSSVDLFATSPTSLGSTTATIPQAVPAPISTDLLSAFSDLSVSSGGLNDNVLQPMNNLLQPISANDNTSNVTAKQATNSTPIGSTWSNSGSLQIDLDNLLSSKGGKNGPAPSMNQLKTQSPVKTPLTIQSPPQSLIGNFGGMTSPMTSPPPHQQVASPIFNNIPTQTMPPQMQQTPMFHNNFGTMQSPHFNANFNNQTFNNAFQ</sequence>
<proteinExistence type="evidence at transcript level"/>
<accession>A0A0K8TQU5</accession>
<dbReference type="PANTHER" id="PTHR12276:SF45">
    <property type="entry name" value="CLATHRIN INTERACTOR 1"/>
    <property type="match status" value="1"/>
</dbReference>
<dbReference type="SMART" id="SM00273">
    <property type="entry name" value="ENTH"/>
    <property type="match status" value="1"/>
</dbReference>
<reference evidence="3" key="1">
    <citation type="journal article" date="2015" name="Insect Biochem. Mol. Biol.">
        <title>An insight into the sialome of the horse fly, Tabanus bromius.</title>
        <authorList>
            <person name="Ribeiro J.M."/>
            <person name="Kazimirova M."/>
            <person name="Takac P."/>
            <person name="Andersen J.F."/>
            <person name="Francischetti I.M."/>
        </authorList>
    </citation>
    <scope>NUCLEOTIDE SEQUENCE</scope>
</reference>
<dbReference type="PANTHER" id="PTHR12276">
    <property type="entry name" value="EPSIN/ENT-RELATED"/>
    <property type="match status" value="1"/>
</dbReference>
<evidence type="ECO:0000256" key="1">
    <source>
        <dbReference type="SAM" id="MobiDB-lite"/>
    </source>
</evidence>
<feature type="region of interest" description="Disordered" evidence="1">
    <location>
        <begin position="180"/>
        <end position="251"/>
    </location>
</feature>
<dbReference type="PROSITE" id="PS50942">
    <property type="entry name" value="ENTH"/>
    <property type="match status" value="1"/>
</dbReference>